<evidence type="ECO:0000313" key="9">
    <source>
        <dbReference type="Proteomes" id="UP000266340"/>
    </source>
</evidence>
<proteinExistence type="inferred from homology"/>
<feature type="signal peptide" evidence="6">
    <location>
        <begin position="1"/>
        <end position="31"/>
    </location>
</feature>
<feature type="domain" description="Fe/B12 periplasmic-binding" evidence="7">
    <location>
        <begin position="77"/>
        <end position="334"/>
    </location>
</feature>
<dbReference type="PROSITE" id="PS51257">
    <property type="entry name" value="PROKAR_LIPOPROTEIN"/>
    <property type="match status" value="1"/>
</dbReference>
<evidence type="ECO:0000256" key="1">
    <source>
        <dbReference type="ARBA" id="ARBA00004196"/>
    </source>
</evidence>
<evidence type="ECO:0000256" key="3">
    <source>
        <dbReference type="ARBA" id="ARBA00022448"/>
    </source>
</evidence>
<keyword evidence="9" id="KW-1185">Reference proteome</keyword>
<evidence type="ECO:0000313" key="8">
    <source>
        <dbReference type="EMBL" id="RIE01650.1"/>
    </source>
</evidence>
<dbReference type="InterPro" id="IPR051313">
    <property type="entry name" value="Bact_iron-sidero_bind"/>
</dbReference>
<dbReference type="GO" id="GO:1901678">
    <property type="term" value="P:iron coordination entity transport"/>
    <property type="evidence" value="ECO:0007669"/>
    <property type="project" value="UniProtKB-ARBA"/>
</dbReference>
<organism evidence="8 9">
    <name type="scientific">Cohnella faecalis</name>
    <dbReference type="NCBI Taxonomy" id="2315694"/>
    <lineage>
        <taxon>Bacteria</taxon>
        <taxon>Bacillati</taxon>
        <taxon>Bacillota</taxon>
        <taxon>Bacilli</taxon>
        <taxon>Bacillales</taxon>
        <taxon>Paenibacillaceae</taxon>
        <taxon>Cohnella</taxon>
    </lineage>
</organism>
<dbReference type="EMBL" id="QXJM01000040">
    <property type="protein sequence ID" value="RIE01650.1"/>
    <property type="molecule type" value="Genomic_DNA"/>
</dbReference>
<evidence type="ECO:0000256" key="5">
    <source>
        <dbReference type="SAM" id="Coils"/>
    </source>
</evidence>
<name>A0A398CGP7_9BACL</name>
<gene>
    <name evidence="8" type="ORF">D3H35_21820</name>
</gene>
<reference evidence="8 9" key="1">
    <citation type="submission" date="2018-09" db="EMBL/GenBank/DDBJ databases">
        <title>Cohnella cavernae sp. nov., isolated from a karst cave.</title>
        <authorList>
            <person name="Zhu H."/>
        </authorList>
    </citation>
    <scope>NUCLEOTIDE SEQUENCE [LARGE SCALE GENOMIC DNA]</scope>
    <source>
        <strain evidence="8 9">K2E09-144</strain>
    </source>
</reference>
<dbReference type="PROSITE" id="PS50983">
    <property type="entry name" value="FE_B12_PBP"/>
    <property type="match status" value="1"/>
</dbReference>
<dbReference type="PANTHER" id="PTHR30532">
    <property type="entry name" value="IRON III DICITRATE-BINDING PERIPLASMIC PROTEIN"/>
    <property type="match status" value="1"/>
</dbReference>
<feature type="chain" id="PRO_5017316210" evidence="6">
    <location>
        <begin position="32"/>
        <end position="334"/>
    </location>
</feature>
<comment type="caution">
    <text evidence="8">The sequence shown here is derived from an EMBL/GenBank/DDBJ whole genome shotgun (WGS) entry which is preliminary data.</text>
</comment>
<evidence type="ECO:0000256" key="2">
    <source>
        <dbReference type="ARBA" id="ARBA00008814"/>
    </source>
</evidence>
<dbReference type="Pfam" id="PF01497">
    <property type="entry name" value="Peripla_BP_2"/>
    <property type="match status" value="1"/>
</dbReference>
<sequence>MNVRRAGKLIVLCTVLCAGLLAACSSDNDSAGPPAATAPASSEAPSAVESSAQASAAVYPQSFQDELGHEVKLPAAPVRIFAPGLEDSLLVLGVTPVAQWANGNVVPAYLQERMASVPKADFAAGLPTPETVMSYAPDLIVLNNSYYAENGVYEKYAKIAPTYVFSNAATDIETSLRKLGELFGKSAEAETALEDYRSKVDQAKTKLAAAADGKKAVIIRFNARGMFLLGGDYYGGYVLAHDLGFGKIKLVEHESSADLSLEILPELDADYIFLVNDSQTGNAFLKELTESALWKGMKQVKNGNVYEVQDESWLYGGLIASGNVIDETVRLLAP</sequence>
<evidence type="ECO:0000256" key="6">
    <source>
        <dbReference type="SAM" id="SignalP"/>
    </source>
</evidence>
<dbReference type="Gene3D" id="3.40.50.1980">
    <property type="entry name" value="Nitrogenase molybdenum iron protein domain"/>
    <property type="match status" value="2"/>
</dbReference>
<evidence type="ECO:0000259" key="7">
    <source>
        <dbReference type="PROSITE" id="PS50983"/>
    </source>
</evidence>
<evidence type="ECO:0000256" key="4">
    <source>
        <dbReference type="ARBA" id="ARBA00022729"/>
    </source>
</evidence>
<comment type="subcellular location">
    <subcellularLocation>
        <location evidence="1">Cell envelope</location>
    </subcellularLocation>
</comment>
<dbReference type="Proteomes" id="UP000266340">
    <property type="component" value="Unassembled WGS sequence"/>
</dbReference>
<keyword evidence="4 6" id="KW-0732">Signal</keyword>
<dbReference type="AlphaFoldDB" id="A0A398CGP7"/>
<keyword evidence="5" id="KW-0175">Coiled coil</keyword>
<keyword evidence="3" id="KW-0813">Transport</keyword>
<feature type="coiled-coil region" evidence="5">
    <location>
        <begin position="186"/>
        <end position="213"/>
    </location>
</feature>
<dbReference type="GO" id="GO:0030288">
    <property type="term" value="C:outer membrane-bounded periplasmic space"/>
    <property type="evidence" value="ECO:0007669"/>
    <property type="project" value="TreeGrafter"/>
</dbReference>
<comment type="similarity">
    <text evidence="2">Belongs to the bacterial solute-binding protein 8 family.</text>
</comment>
<accession>A0A398CGP7</accession>
<dbReference type="InterPro" id="IPR002491">
    <property type="entry name" value="ABC_transptr_periplasmic_BD"/>
</dbReference>
<dbReference type="SUPFAM" id="SSF53807">
    <property type="entry name" value="Helical backbone' metal receptor"/>
    <property type="match status" value="1"/>
</dbReference>
<dbReference type="OrthoDB" id="2417096at2"/>
<protein>
    <submittedName>
        <fullName evidence="8">ABC transporter substrate-binding protein</fullName>
    </submittedName>
</protein>
<dbReference type="PANTHER" id="PTHR30532:SF1">
    <property type="entry name" value="IRON(3+)-HYDROXAMATE-BINDING PROTEIN FHUD"/>
    <property type="match status" value="1"/>
</dbReference>